<dbReference type="PANTHER" id="PTHR47245">
    <property type="entry name" value="PEPTIDYLPROLYL ISOMERASE"/>
    <property type="match status" value="1"/>
</dbReference>
<comment type="similarity">
    <text evidence="2">Belongs to the PpiC/parvulin rotamase family.</text>
</comment>
<dbReference type="EMBL" id="CCAE010000012">
    <property type="protein sequence ID" value="CDN87547.1"/>
    <property type="molecule type" value="Genomic_DNA"/>
</dbReference>
<keyword evidence="5 6" id="KW-0413">Isomerase</keyword>
<dbReference type="InterPro" id="IPR000297">
    <property type="entry name" value="PPIase_PpiC"/>
</dbReference>
<dbReference type="InterPro" id="IPR023058">
    <property type="entry name" value="PPIase_PpiC_CS"/>
</dbReference>
<reference evidence="10" key="2">
    <citation type="submission" date="2014-11" db="EMBL/GenBank/DDBJ databases">
        <title>Draft genome sequence of Hydrogenophaga intermedia S1.</title>
        <authorList>
            <person name="Gan H.M."/>
            <person name="Chew T.H."/>
            <person name="Stolz A."/>
        </authorList>
    </citation>
    <scope>NUCLEOTIDE SEQUENCE [LARGE SCALE GENOMIC DNA]</scope>
    <source>
        <strain evidence="10">S1</strain>
    </source>
</reference>
<evidence type="ECO:0000259" key="8">
    <source>
        <dbReference type="PROSITE" id="PS50198"/>
    </source>
</evidence>
<evidence type="ECO:0000256" key="2">
    <source>
        <dbReference type="ARBA" id="ARBA00007656"/>
    </source>
</evidence>
<dbReference type="PROSITE" id="PS50198">
    <property type="entry name" value="PPIC_PPIASE_2"/>
    <property type="match status" value="1"/>
</dbReference>
<evidence type="ECO:0000256" key="1">
    <source>
        <dbReference type="ARBA" id="ARBA00000971"/>
    </source>
</evidence>
<dbReference type="Proteomes" id="UP000028878">
    <property type="component" value="Unassembled WGS sequence"/>
</dbReference>
<evidence type="ECO:0000256" key="4">
    <source>
        <dbReference type="ARBA" id="ARBA00023110"/>
    </source>
</evidence>
<evidence type="ECO:0000256" key="5">
    <source>
        <dbReference type="ARBA" id="ARBA00023235"/>
    </source>
</evidence>
<comment type="catalytic activity">
    <reaction evidence="1">
        <text>[protein]-peptidylproline (omega=180) = [protein]-peptidylproline (omega=0)</text>
        <dbReference type="Rhea" id="RHEA:16237"/>
        <dbReference type="Rhea" id="RHEA-COMP:10747"/>
        <dbReference type="Rhea" id="RHEA-COMP:10748"/>
        <dbReference type="ChEBI" id="CHEBI:83833"/>
        <dbReference type="ChEBI" id="CHEBI:83834"/>
        <dbReference type="EC" id="5.2.1.8"/>
    </reaction>
</comment>
<dbReference type="AlphaFoldDB" id="A0A1L1PKU4"/>
<dbReference type="SUPFAM" id="SSF54534">
    <property type="entry name" value="FKBP-like"/>
    <property type="match status" value="1"/>
</dbReference>
<dbReference type="RefSeq" id="WP_009520391.1">
    <property type="nucleotide sequence ID" value="NZ_CCAE010000012.1"/>
</dbReference>
<evidence type="ECO:0000256" key="6">
    <source>
        <dbReference type="PROSITE-ProRule" id="PRU00278"/>
    </source>
</evidence>
<dbReference type="GO" id="GO:0003755">
    <property type="term" value="F:peptidyl-prolyl cis-trans isomerase activity"/>
    <property type="evidence" value="ECO:0007669"/>
    <property type="project" value="UniProtKB-KW"/>
</dbReference>
<evidence type="ECO:0000313" key="9">
    <source>
        <dbReference type="EMBL" id="CDN87547.1"/>
    </source>
</evidence>
<dbReference type="InterPro" id="IPR046357">
    <property type="entry name" value="PPIase_dom_sf"/>
</dbReference>
<dbReference type="PANTHER" id="PTHR47245:SF2">
    <property type="entry name" value="PEPTIDYL-PROLYL CIS-TRANS ISOMERASE HP_0175-RELATED"/>
    <property type="match status" value="1"/>
</dbReference>
<name>A0A1L1PKU4_HYDIT</name>
<keyword evidence="4 6" id="KW-0697">Rotamase</keyword>
<protein>
    <recommendedName>
        <fullName evidence="3">peptidylprolyl isomerase</fullName>
        <ecNumber evidence="3">5.2.1.8</ecNumber>
    </recommendedName>
</protein>
<evidence type="ECO:0000256" key="7">
    <source>
        <dbReference type="SAM" id="MobiDB-lite"/>
    </source>
</evidence>
<evidence type="ECO:0000313" key="10">
    <source>
        <dbReference type="Proteomes" id="UP000028878"/>
    </source>
</evidence>
<dbReference type="EC" id="5.2.1.8" evidence="3"/>
<keyword evidence="10" id="KW-1185">Reference proteome</keyword>
<reference evidence="10" key="1">
    <citation type="submission" date="2014-02" db="EMBL/GenBank/DDBJ databases">
        <authorList>
            <person name="Gan H."/>
        </authorList>
    </citation>
    <scope>NUCLEOTIDE SEQUENCE [LARGE SCALE GENOMIC DNA]</scope>
    <source>
        <strain evidence="10">S1</strain>
    </source>
</reference>
<accession>A0A1L1PKU4</accession>
<dbReference type="Pfam" id="PF00639">
    <property type="entry name" value="Rotamase"/>
    <property type="match status" value="1"/>
</dbReference>
<dbReference type="PROSITE" id="PS01096">
    <property type="entry name" value="PPIC_PPIASE_1"/>
    <property type="match status" value="1"/>
</dbReference>
<dbReference type="InterPro" id="IPR050245">
    <property type="entry name" value="PrsA_foldase"/>
</dbReference>
<organism evidence="9 10">
    <name type="scientific">Hydrogenophaga intermedia</name>
    <dbReference type="NCBI Taxonomy" id="65786"/>
    <lineage>
        <taxon>Bacteria</taxon>
        <taxon>Pseudomonadati</taxon>
        <taxon>Pseudomonadota</taxon>
        <taxon>Betaproteobacteria</taxon>
        <taxon>Burkholderiales</taxon>
        <taxon>Comamonadaceae</taxon>
        <taxon>Hydrogenophaga</taxon>
    </lineage>
</organism>
<feature type="domain" description="PpiC" evidence="8">
    <location>
        <begin position="127"/>
        <end position="234"/>
    </location>
</feature>
<sequence length="290" mass="31211">MTAHEPQGGGCGSGHCGCASSAQGQAEPVAVGPPTEVPSVNGVRLHGPGERLTPDELRERAHTELLRQAAVRQGRLPAQDVAVAPPLNAAERAAIEAMLDDEVHVPTADAEACRRHYEANRPRYVVGQARHVRHILFAVTQGVDVHRLAQRAEAALLELTRQDAGPGRFEELAQTLSNCPSGARGGDLGWISPDDCAPELANELFHLRDSAWGMGVHPRLVHSRHGLHIVEVLGRRNGTLPLFEAIAERIADELALQARAIAWRQYMQILVGEAELRGIELDGAGSPLVQ</sequence>
<dbReference type="Gene3D" id="3.10.50.40">
    <property type="match status" value="1"/>
</dbReference>
<feature type="region of interest" description="Disordered" evidence="7">
    <location>
        <begin position="26"/>
        <end position="55"/>
    </location>
</feature>
<evidence type="ECO:0000256" key="3">
    <source>
        <dbReference type="ARBA" id="ARBA00013194"/>
    </source>
</evidence>
<gene>
    <name evidence="9" type="ORF">BN948_01969</name>
</gene>
<proteinExistence type="inferred from homology"/>